<dbReference type="PROSITE" id="PS50931">
    <property type="entry name" value="HTH_LYSR"/>
    <property type="match status" value="1"/>
</dbReference>
<comment type="caution">
    <text evidence="6">The sequence shown here is derived from an EMBL/GenBank/DDBJ whole genome shotgun (WGS) entry which is preliminary data.</text>
</comment>
<evidence type="ECO:0000256" key="1">
    <source>
        <dbReference type="ARBA" id="ARBA00009437"/>
    </source>
</evidence>
<dbReference type="GO" id="GO:0032993">
    <property type="term" value="C:protein-DNA complex"/>
    <property type="evidence" value="ECO:0007669"/>
    <property type="project" value="TreeGrafter"/>
</dbReference>
<dbReference type="InterPro" id="IPR005119">
    <property type="entry name" value="LysR_subst-bd"/>
</dbReference>
<dbReference type="GO" id="GO:0003677">
    <property type="term" value="F:DNA binding"/>
    <property type="evidence" value="ECO:0007669"/>
    <property type="project" value="UniProtKB-KW"/>
</dbReference>
<evidence type="ECO:0000313" key="6">
    <source>
        <dbReference type="EMBL" id="EEE09061.1"/>
    </source>
</evidence>
<dbReference type="AlphaFoldDB" id="B9BGZ7"/>
<dbReference type="PANTHER" id="PTHR30346">
    <property type="entry name" value="TRANSCRIPTIONAL DUAL REGULATOR HCAR-RELATED"/>
    <property type="match status" value="1"/>
</dbReference>
<dbReference type="InterPro" id="IPR036388">
    <property type="entry name" value="WH-like_DNA-bd_sf"/>
</dbReference>
<evidence type="ECO:0000259" key="5">
    <source>
        <dbReference type="PROSITE" id="PS50931"/>
    </source>
</evidence>
<evidence type="ECO:0000313" key="7">
    <source>
        <dbReference type="Proteomes" id="UP000004535"/>
    </source>
</evidence>
<dbReference type="InterPro" id="IPR000847">
    <property type="entry name" value="LysR_HTH_N"/>
</dbReference>
<sequence length="361" mass="39112">MSAPAANEVAAIAFTRPPSRARANGPLARRSPGFSRIVTTAVLGQNFRSTCFRRPTMRNRINEEITFRKLEVLLAFMEAGSLAKAAEALGVSTVSVHRALHTLEEGMHCALFRHEGRNLLPTEAAQVLAEVADEVIKTMTDGIRATREAAGYGAGQLKIGSLYSLTIRTVPEVVIALKERRPQLQAELVLGSNADLLDKLRQGAIDATLMALPEPDAEIESIALFEDEMFFAAPVDSPYARCDAIDLGACRDEPFVSLGDGFATHRGFTEAFRAASITPNIAMRVGDIFSLINLVSGGVGYSLLPGRVRDLFAHKITLVPIAGHTIRQTIGLSFLHRRERDPNLLALATVCRLTVKASNRG</sequence>
<dbReference type="SUPFAM" id="SSF53850">
    <property type="entry name" value="Periplasmic binding protein-like II"/>
    <property type="match status" value="1"/>
</dbReference>
<accession>B9BGZ7</accession>
<feature type="domain" description="HTH lysR-type" evidence="5">
    <location>
        <begin position="65"/>
        <end position="122"/>
    </location>
</feature>
<proteinExistence type="inferred from homology"/>
<dbReference type="EMBL" id="ACFC01000001">
    <property type="protein sequence ID" value="EEE09061.1"/>
    <property type="molecule type" value="Genomic_DNA"/>
</dbReference>
<comment type="similarity">
    <text evidence="1">Belongs to the LysR transcriptional regulatory family.</text>
</comment>
<evidence type="ECO:0000256" key="3">
    <source>
        <dbReference type="ARBA" id="ARBA00023125"/>
    </source>
</evidence>
<keyword evidence="3" id="KW-0238">DNA-binding</keyword>
<organism evidence="6 7">
    <name type="scientific">Burkholderia multivorans CGD2</name>
    <dbReference type="NCBI Taxonomy" id="513052"/>
    <lineage>
        <taxon>Bacteria</taxon>
        <taxon>Pseudomonadati</taxon>
        <taxon>Pseudomonadota</taxon>
        <taxon>Betaproteobacteria</taxon>
        <taxon>Burkholderiales</taxon>
        <taxon>Burkholderiaceae</taxon>
        <taxon>Burkholderia</taxon>
        <taxon>Burkholderia cepacia complex</taxon>
    </lineage>
</organism>
<dbReference type="PANTHER" id="PTHR30346:SF0">
    <property type="entry name" value="HCA OPERON TRANSCRIPTIONAL ACTIVATOR HCAR"/>
    <property type="match status" value="1"/>
</dbReference>
<name>B9BGZ7_9BURK</name>
<dbReference type="Gene3D" id="1.10.10.10">
    <property type="entry name" value="Winged helix-like DNA-binding domain superfamily/Winged helix DNA-binding domain"/>
    <property type="match status" value="1"/>
</dbReference>
<keyword evidence="4" id="KW-0804">Transcription</keyword>
<reference evidence="6 7" key="1">
    <citation type="journal article" date="2012" name="J. Bacteriol.">
        <title>Draft Genome Sequence Determination for Cystic Fibrosis and Chronic Granulomatous Disease Burkholderia multivorans Isolates.</title>
        <authorList>
            <person name="Varga J.J."/>
            <person name="Losada L."/>
            <person name="Zelazny A.M."/>
            <person name="Brinkac L."/>
            <person name="Harkins D."/>
            <person name="Radune D."/>
            <person name="Hostetler J."/>
            <person name="Sampaio E.P."/>
            <person name="Ronning C.M."/>
            <person name="Nierman W.C."/>
            <person name="Greenberg D.E."/>
            <person name="Holland S.M."/>
            <person name="Goldberg J.B."/>
        </authorList>
    </citation>
    <scope>NUCLEOTIDE SEQUENCE [LARGE SCALE GENOMIC DNA]</scope>
    <source>
        <strain evidence="6 7">CGD2</strain>
    </source>
</reference>
<dbReference type="InterPro" id="IPR036390">
    <property type="entry name" value="WH_DNA-bd_sf"/>
</dbReference>
<gene>
    <name evidence="6" type="ORF">BURMUCGD2_4433</name>
</gene>
<dbReference type="Gene3D" id="3.40.190.290">
    <property type="match status" value="1"/>
</dbReference>
<dbReference type="Proteomes" id="UP000004535">
    <property type="component" value="Unassembled WGS sequence"/>
</dbReference>
<evidence type="ECO:0000256" key="2">
    <source>
        <dbReference type="ARBA" id="ARBA00023015"/>
    </source>
</evidence>
<keyword evidence="2" id="KW-0805">Transcription regulation</keyword>
<dbReference type="GO" id="GO:0003700">
    <property type="term" value="F:DNA-binding transcription factor activity"/>
    <property type="evidence" value="ECO:0007669"/>
    <property type="project" value="InterPro"/>
</dbReference>
<dbReference type="Pfam" id="PF00126">
    <property type="entry name" value="HTH_1"/>
    <property type="match status" value="1"/>
</dbReference>
<dbReference type="SUPFAM" id="SSF46785">
    <property type="entry name" value="Winged helix' DNA-binding domain"/>
    <property type="match status" value="1"/>
</dbReference>
<evidence type="ECO:0000256" key="4">
    <source>
        <dbReference type="ARBA" id="ARBA00023163"/>
    </source>
</evidence>
<dbReference type="Pfam" id="PF03466">
    <property type="entry name" value="LysR_substrate"/>
    <property type="match status" value="1"/>
</dbReference>
<protein>
    <submittedName>
        <fullName evidence="6">MdcR</fullName>
    </submittedName>
</protein>